<feature type="region of interest" description="Disordered" evidence="2">
    <location>
        <begin position="631"/>
        <end position="655"/>
    </location>
</feature>
<feature type="domain" description="Minor extracellular protease Epr GA-like" evidence="3">
    <location>
        <begin position="406"/>
        <end position="504"/>
    </location>
</feature>
<evidence type="ECO:0000313" key="5">
    <source>
        <dbReference type="Proteomes" id="UP000254503"/>
    </source>
</evidence>
<feature type="region of interest" description="Disordered" evidence="2">
    <location>
        <begin position="570"/>
        <end position="609"/>
    </location>
</feature>
<dbReference type="Proteomes" id="UP000254503">
    <property type="component" value="Unassembled WGS sequence"/>
</dbReference>
<sequence>MNDQDGNGKPDDQDAALKQAQDLVAAAEGKQTEAENALTEANKDGAINQAEHDDLTGKNQAVTEAKTPAQAAVDALPDGQEKSELQNRLDAVDGITVPAVNDQDGNGKPDDQDAALKQAQDLVAAAEGKQTEAENALTEANKDGAINQAEHDDLTGKNQAVTEAKTPAQAAVDALPDGQEKSELQNRLDAVDGITVPAVNDQDGNGKPDDQDAALKQAQDLVAAAEGKQTEAENALTEANKDGAINQAEHDDLTGKNQAVTEAKTPAQAAVDALPDGQEKSELQNRLDAVDGITVPAVNDQDGNGKPDDQDAALKQAQDLVAAAEGKQTEAENALTEANKDGAINQAEHDDLTGKNQAVTEAKTPAQAAVDALPDGQEKSELQNRLDAVDGITVPAVNDQDGNGKPDDQDAALKQAQDLVAAAEGKQTEAENALTEANKDGAINQAEHDDLTGKNQAVTEAKTPAQAAVDALPDGQEKSELQNRLDAVDGITVPAVNDQDGNGKPDDQDAALKQAQDLVAAAEGKQTEAENALTEANKDGAINQAEHDDLTGKNQAVTEAKTPAQAAVDALPDGQEKSELQNRLDAVDGITVPAVNDQDGNGKPDDQDAALKQAQDLVAAAEGKQTEAENALTEANKDGAINQAEHDDLTGKNQAVTEAKTPAQAAVDALPDGQEKSELQNRLDAVDGITVPAVNDQDGNGKPDDQDAALKQAQDLVAAAEGKQTEAENALTEANKDGAINQAEHDDLTGKNQAVTEAKTPAQAAVDALPDGQEKSELQNRLDAVDGITVPAVNDQDGNGKPDDQDAALKQAQDLVAAAEGKQTEAENALTEANKDGAINQAEHDDLTGKNQAVTEAKTPAQAAVDALPDGQEKSELQNRLDAVDGITVPAVNDQDGNGKPDDQDAALKQAQDLVAAAEGKQTEAENALTEANKDGAINQAEHDDLTGKNQAVTEAKTPAQAAVDALPDGQEKSELQNRLDAVDGITVPAVNDQDGNGKPDDQDAQEAFENAKVHVEKALNTVYQTNDDLYAKYAASFNKPAGNVDGSTTLWKPVLNKNNGAYFSSAKNAVGEFKYIYNGLNDTDIISTKYSIGGTGRSMTTRNDMDILTGEGDDIIAVGQDIGRSYSTGYTDKKYLTDMGDGNDILFVGLSNENVQINLRADGSLRAIKKGDYFTSGEIINVSGDYDSDSGGVISSTTIKMGNGDDTILALGWSDGGNAVQNSIIELGSGNDTMQVNGTIEASKIDGGAGFDTLIISNGTISSESFTGFEKIELMSSGHLVLHSKDFSNHDIGGILKVTGETGSSVNIQDFNWQQGRLGRIEEDGVSYTTYISAEYPDLSLWVQDGIDIR</sequence>
<feature type="compositionally biased region" description="Low complexity" evidence="2">
    <location>
        <begin position="214"/>
        <end position="225"/>
    </location>
</feature>
<feature type="compositionally biased region" description="Basic and acidic residues" evidence="2">
    <location>
        <begin position="1"/>
        <end position="12"/>
    </location>
</feature>
<feature type="coiled-coil region" evidence="1">
    <location>
        <begin position="908"/>
        <end position="935"/>
    </location>
</feature>
<feature type="domain" description="Minor extracellular protease Epr GA-like" evidence="3">
    <location>
        <begin position="10"/>
        <end position="108"/>
    </location>
</feature>
<feature type="domain" description="Minor extracellular protease Epr GA-like" evidence="3">
    <location>
        <begin position="109"/>
        <end position="207"/>
    </location>
</feature>
<feature type="compositionally biased region" description="Basic and acidic residues" evidence="2">
    <location>
        <begin position="376"/>
        <end position="388"/>
    </location>
</feature>
<gene>
    <name evidence="4" type="ORF">NCTC9045_06057</name>
</gene>
<feature type="compositionally biased region" description="Basic and acidic residues" evidence="2">
    <location>
        <begin position="277"/>
        <end position="289"/>
    </location>
</feature>
<feature type="compositionally biased region" description="Basic and acidic residues" evidence="2">
    <location>
        <begin position="574"/>
        <end position="586"/>
    </location>
</feature>
<feature type="compositionally biased region" description="Low complexity" evidence="2">
    <location>
        <begin position="412"/>
        <end position="423"/>
    </location>
</feature>
<protein>
    <submittedName>
        <fullName evidence="4">Domain of uncharacterized function (DUF1707)</fullName>
    </submittedName>
</protein>
<feature type="compositionally biased region" description="Low complexity" evidence="2">
    <location>
        <begin position="115"/>
        <end position="126"/>
    </location>
</feature>
<feature type="region of interest" description="Disordered" evidence="2">
    <location>
        <begin position="372"/>
        <end position="457"/>
    </location>
</feature>
<name>A0A376ZR05_ECOLX</name>
<feature type="domain" description="Minor extracellular protease Epr GA-like" evidence="3">
    <location>
        <begin position="901"/>
        <end position="999"/>
    </location>
</feature>
<feature type="compositionally biased region" description="Basic and acidic residues" evidence="2">
    <location>
        <begin position="673"/>
        <end position="685"/>
    </location>
</feature>
<evidence type="ECO:0000256" key="2">
    <source>
        <dbReference type="SAM" id="MobiDB-lite"/>
    </source>
</evidence>
<feature type="domain" description="Minor extracellular protease Epr GA-like" evidence="3">
    <location>
        <begin position="802"/>
        <end position="900"/>
    </location>
</feature>
<feature type="compositionally biased region" description="Basic and acidic residues" evidence="2">
    <location>
        <begin position="475"/>
        <end position="487"/>
    </location>
</feature>
<feature type="domain" description="Minor extracellular protease Epr GA-like" evidence="3">
    <location>
        <begin position="604"/>
        <end position="702"/>
    </location>
</feature>
<dbReference type="Pfam" id="PF22775">
    <property type="entry name" value="GA_3"/>
    <property type="match status" value="10"/>
</dbReference>
<keyword evidence="1" id="KW-0175">Coiled coil</keyword>
<evidence type="ECO:0000313" key="4">
    <source>
        <dbReference type="EMBL" id="STK69455.1"/>
    </source>
</evidence>
<feature type="region of interest" description="Disordered" evidence="2">
    <location>
        <begin position="25"/>
        <end position="358"/>
    </location>
</feature>
<feature type="domain" description="Minor extracellular protease Epr GA-like" evidence="3">
    <location>
        <begin position="307"/>
        <end position="405"/>
    </location>
</feature>
<feature type="region of interest" description="Disordered" evidence="2">
    <location>
        <begin position="1"/>
        <end position="20"/>
    </location>
</feature>
<feature type="domain" description="Minor extracellular protease Epr GA-like" evidence="3">
    <location>
        <begin position="703"/>
        <end position="801"/>
    </location>
</feature>
<evidence type="ECO:0000256" key="1">
    <source>
        <dbReference type="SAM" id="Coils"/>
    </source>
</evidence>
<reference evidence="4 5" key="1">
    <citation type="submission" date="2018-06" db="EMBL/GenBank/DDBJ databases">
        <authorList>
            <consortium name="Pathogen Informatics"/>
            <person name="Doyle S."/>
        </authorList>
    </citation>
    <scope>NUCLEOTIDE SEQUENCE [LARGE SCALE GENOMIC DNA]</scope>
    <source>
        <strain evidence="4 5">NCTC9045</strain>
    </source>
</reference>
<feature type="region of interest" description="Disordered" evidence="2">
    <location>
        <begin position="830"/>
        <end position="851"/>
    </location>
</feature>
<feature type="region of interest" description="Disordered" evidence="2">
    <location>
        <begin position="532"/>
        <end position="556"/>
    </location>
</feature>
<dbReference type="InterPro" id="IPR054725">
    <property type="entry name" value="Epr_GA-like"/>
</dbReference>
<feature type="domain" description="Minor extracellular protease Epr GA-like" evidence="3">
    <location>
        <begin position="505"/>
        <end position="603"/>
    </location>
</feature>
<feature type="compositionally biased region" description="Basic and acidic residues" evidence="2">
    <location>
        <begin position="772"/>
        <end position="784"/>
    </location>
</feature>
<proteinExistence type="predicted"/>
<organism evidence="4 5">
    <name type="scientific">Escherichia coli</name>
    <dbReference type="NCBI Taxonomy" id="562"/>
    <lineage>
        <taxon>Bacteria</taxon>
        <taxon>Pseudomonadati</taxon>
        <taxon>Pseudomonadota</taxon>
        <taxon>Gammaproteobacteria</taxon>
        <taxon>Enterobacterales</taxon>
        <taxon>Enterobacteriaceae</taxon>
        <taxon>Escherichia</taxon>
    </lineage>
</organism>
<feature type="compositionally biased region" description="Low complexity" evidence="2">
    <location>
        <begin position="313"/>
        <end position="324"/>
    </location>
</feature>
<feature type="region of interest" description="Disordered" evidence="2">
    <location>
        <begin position="730"/>
        <end position="754"/>
    </location>
</feature>
<dbReference type="EMBL" id="UGDD01000003">
    <property type="protein sequence ID" value="STK69455.1"/>
    <property type="molecule type" value="Genomic_DNA"/>
</dbReference>
<feature type="region of interest" description="Disordered" evidence="2">
    <location>
        <begin position="669"/>
        <end position="708"/>
    </location>
</feature>
<accession>A0A376ZR05</accession>
<evidence type="ECO:0000259" key="3">
    <source>
        <dbReference type="Pfam" id="PF22775"/>
    </source>
</evidence>
<feature type="domain" description="Minor extracellular protease Epr GA-like" evidence="3">
    <location>
        <begin position="208"/>
        <end position="306"/>
    </location>
</feature>
<feature type="region of interest" description="Disordered" evidence="2">
    <location>
        <begin position="471"/>
        <end position="510"/>
    </location>
</feature>
<feature type="region of interest" description="Disordered" evidence="2">
    <location>
        <begin position="768"/>
        <end position="807"/>
    </location>
</feature>
<feature type="compositionally biased region" description="Basic and acidic residues" evidence="2">
    <location>
        <begin position="79"/>
        <end position="91"/>
    </location>
</feature>
<feature type="compositionally biased region" description="Basic and acidic residues" evidence="2">
    <location>
        <begin position="178"/>
        <end position="190"/>
    </location>
</feature>